<dbReference type="Proteomes" id="UP000823921">
    <property type="component" value="Unassembled WGS sequence"/>
</dbReference>
<dbReference type="Pfam" id="PF00395">
    <property type="entry name" value="SLH"/>
    <property type="match status" value="2"/>
</dbReference>
<feature type="domain" description="SLH" evidence="3">
    <location>
        <begin position="189"/>
        <end position="252"/>
    </location>
</feature>
<evidence type="ECO:0000313" key="4">
    <source>
        <dbReference type="EMBL" id="HJB79505.1"/>
    </source>
</evidence>
<feature type="transmembrane region" description="Helical" evidence="2">
    <location>
        <begin position="372"/>
        <end position="392"/>
    </location>
</feature>
<organism evidence="4 5">
    <name type="scientific">Candidatus Flavonifractor intestinigallinarum</name>
    <dbReference type="NCBI Taxonomy" id="2838586"/>
    <lineage>
        <taxon>Bacteria</taxon>
        <taxon>Bacillati</taxon>
        <taxon>Bacillota</taxon>
        <taxon>Clostridia</taxon>
        <taxon>Eubacteriales</taxon>
        <taxon>Oscillospiraceae</taxon>
        <taxon>Flavonifractor</taxon>
    </lineage>
</organism>
<dbReference type="AlphaFoldDB" id="A0A9D2SAV0"/>
<dbReference type="InterPro" id="IPR001119">
    <property type="entry name" value="SLH_dom"/>
</dbReference>
<keyword evidence="2" id="KW-1133">Transmembrane helix</keyword>
<feature type="domain" description="SLH" evidence="3">
    <location>
        <begin position="257"/>
        <end position="318"/>
    </location>
</feature>
<dbReference type="PROSITE" id="PS51272">
    <property type="entry name" value="SLH"/>
    <property type="match status" value="2"/>
</dbReference>
<gene>
    <name evidence="4" type="ORF">H9712_00810</name>
</gene>
<name>A0A9D2SAV0_9FIRM</name>
<dbReference type="EMBL" id="DWXO01000009">
    <property type="protein sequence ID" value="HJB79505.1"/>
    <property type="molecule type" value="Genomic_DNA"/>
</dbReference>
<evidence type="ECO:0000313" key="5">
    <source>
        <dbReference type="Proteomes" id="UP000823921"/>
    </source>
</evidence>
<keyword evidence="1" id="KW-0677">Repeat</keyword>
<feature type="transmembrane region" description="Helical" evidence="2">
    <location>
        <begin position="337"/>
        <end position="360"/>
    </location>
</feature>
<reference evidence="4" key="1">
    <citation type="journal article" date="2021" name="PeerJ">
        <title>Extensive microbial diversity within the chicken gut microbiome revealed by metagenomics and culture.</title>
        <authorList>
            <person name="Gilroy R."/>
            <person name="Ravi A."/>
            <person name="Getino M."/>
            <person name="Pursley I."/>
            <person name="Horton D.L."/>
            <person name="Alikhan N.F."/>
            <person name="Baker D."/>
            <person name="Gharbi K."/>
            <person name="Hall N."/>
            <person name="Watson M."/>
            <person name="Adriaenssens E.M."/>
            <person name="Foster-Nyarko E."/>
            <person name="Jarju S."/>
            <person name="Secka A."/>
            <person name="Antonio M."/>
            <person name="Oren A."/>
            <person name="Chaudhuri R.R."/>
            <person name="La Ragione R."/>
            <person name="Hildebrand F."/>
            <person name="Pallen M.J."/>
        </authorList>
    </citation>
    <scope>NUCLEOTIDE SEQUENCE</scope>
    <source>
        <strain evidence="4">CHK192-8294</strain>
    </source>
</reference>
<evidence type="ECO:0000256" key="1">
    <source>
        <dbReference type="ARBA" id="ARBA00022737"/>
    </source>
</evidence>
<comment type="caution">
    <text evidence="4">The sequence shown here is derived from an EMBL/GenBank/DDBJ whole genome shotgun (WGS) entry which is preliminary data.</text>
</comment>
<keyword evidence="2" id="KW-0812">Transmembrane</keyword>
<evidence type="ECO:0000259" key="3">
    <source>
        <dbReference type="PROSITE" id="PS51272"/>
    </source>
</evidence>
<protein>
    <submittedName>
        <fullName evidence="4">S-layer homology domain-containing protein</fullName>
    </submittedName>
</protein>
<reference evidence="4" key="2">
    <citation type="submission" date="2021-04" db="EMBL/GenBank/DDBJ databases">
        <authorList>
            <person name="Gilroy R."/>
        </authorList>
    </citation>
    <scope>NUCLEOTIDE SEQUENCE</scope>
    <source>
        <strain evidence="4">CHK192-8294</strain>
    </source>
</reference>
<proteinExistence type="predicted"/>
<keyword evidence="2" id="KW-0472">Membrane</keyword>
<sequence length="395" mass="42609">MNWEERIQVEVQPDAVTALRGVDALRVVLSGDGTGFSLQPEALPDGGTLRFTISRQDGAYALVFQDESGAELPQSDTPVTLYLPAGSPLASVEAQYSGNFDNWGGQYDANSGLIFFSAQWSGIYQVAENQVELTDIGALSEEEQRIIRFMVARGFFSAPDGKFNPEGTLSRYEFTTALVGMFYALDRQAECTFNDVAKDSPYYVHVASAQSSGIAEGVGNDRFDGERSVTREEVLTFCARTLVDKKGYQVPEDLSAYANFTDRETIADWALPYVALTEQLGVVDGGQALEPQQDISRAEGARLLYKLFMMLYEVSPAQAAFYEQAAQADGGVTPLSLAPFGAAGVVVALGVALFASPWGRRYTRELSGGQKSVVAALMAVLTAALLGLGVVLQML</sequence>
<evidence type="ECO:0000256" key="2">
    <source>
        <dbReference type="SAM" id="Phobius"/>
    </source>
</evidence>
<accession>A0A9D2SAV0</accession>